<evidence type="ECO:0000256" key="10">
    <source>
        <dbReference type="SAM" id="Phobius"/>
    </source>
</evidence>
<dbReference type="SUPFAM" id="SSF51445">
    <property type="entry name" value="(Trans)glycosidases"/>
    <property type="match status" value="1"/>
</dbReference>
<evidence type="ECO:0000313" key="12">
    <source>
        <dbReference type="EMBL" id="KAJ1694458.1"/>
    </source>
</evidence>
<dbReference type="GO" id="GO:0006952">
    <property type="term" value="P:defense response"/>
    <property type="evidence" value="ECO:0007669"/>
    <property type="project" value="UniProtKB-KW"/>
</dbReference>
<keyword evidence="6" id="KW-0611">Plant defense</keyword>
<feature type="domain" description="X8" evidence="11">
    <location>
        <begin position="413"/>
        <end position="496"/>
    </location>
</feature>
<dbReference type="Pfam" id="PF07983">
    <property type="entry name" value="X8"/>
    <property type="match status" value="1"/>
</dbReference>
<keyword evidence="7" id="KW-1015">Disulfide bond</keyword>
<organism evidence="12 13">
    <name type="scientific">Rhynchospora breviuscula</name>
    <dbReference type="NCBI Taxonomy" id="2022672"/>
    <lineage>
        <taxon>Eukaryota</taxon>
        <taxon>Viridiplantae</taxon>
        <taxon>Streptophyta</taxon>
        <taxon>Embryophyta</taxon>
        <taxon>Tracheophyta</taxon>
        <taxon>Spermatophyta</taxon>
        <taxon>Magnoliopsida</taxon>
        <taxon>Liliopsida</taxon>
        <taxon>Poales</taxon>
        <taxon>Cyperaceae</taxon>
        <taxon>Cyperoideae</taxon>
        <taxon>Rhynchosporeae</taxon>
        <taxon>Rhynchospora</taxon>
    </lineage>
</organism>
<dbReference type="EC" id="3.2.1.39" evidence="3"/>
<dbReference type="InterPro" id="IPR012946">
    <property type="entry name" value="X8"/>
</dbReference>
<dbReference type="EMBL" id="JAMQYH010000003">
    <property type="protein sequence ID" value="KAJ1694458.1"/>
    <property type="molecule type" value="Genomic_DNA"/>
</dbReference>
<evidence type="ECO:0000256" key="8">
    <source>
        <dbReference type="ARBA" id="ARBA00023295"/>
    </source>
</evidence>
<keyword evidence="8" id="KW-0326">Glycosidase</keyword>
<comment type="similarity">
    <text evidence="2 9">Belongs to the glycosyl hydrolase 17 family.</text>
</comment>
<comment type="catalytic activity">
    <reaction evidence="1">
        <text>Hydrolysis of (1-&gt;3)-beta-D-glucosidic linkages in (1-&gt;3)-beta-D-glucans.</text>
        <dbReference type="EC" id="3.2.1.39"/>
    </reaction>
</comment>
<keyword evidence="10" id="KW-0812">Transmembrane</keyword>
<dbReference type="FunFam" id="3.20.20.80:FF:000002">
    <property type="entry name" value="Glucan endo-1,3-beta-glucosidase 3"/>
    <property type="match status" value="1"/>
</dbReference>
<evidence type="ECO:0000256" key="6">
    <source>
        <dbReference type="ARBA" id="ARBA00022821"/>
    </source>
</evidence>
<evidence type="ECO:0000256" key="4">
    <source>
        <dbReference type="ARBA" id="ARBA00022729"/>
    </source>
</evidence>
<proteinExistence type="inferred from homology"/>
<dbReference type="OrthoDB" id="1938138at2759"/>
<evidence type="ECO:0000256" key="5">
    <source>
        <dbReference type="ARBA" id="ARBA00022801"/>
    </source>
</evidence>
<evidence type="ECO:0000313" key="13">
    <source>
        <dbReference type="Proteomes" id="UP001151287"/>
    </source>
</evidence>
<evidence type="ECO:0000256" key="1">
    <source>
        <dbReference type="ARBA" id="ARBA00000382"/>
    </source>
</evidence>
<keyword evidence="10" id="KW-1133">Transmembrane helix</keyword>
<keyword evidence="5" id="KW-0378">Hydrolase</keyword>
<dbReference type="AlphaFoldDB" id="A0A9Q0CIJ2"/>
<feature type="transmembrane region" description="Helical" evidence="10">
    <location>
        <begin position="20"/>
        <end position="38"/>
    </location>
</feature>
<dbReference type="Gene3D" id="3.20.20.80">
    <property type="entry name" value="Glycosidases"/>
    <property type="match status" value="1"/>
</dbReference>
<dbReference type="PANTHER" id="PTHR32227">
    <property type="entry name" value="GLUCAN ENDO-1,3-BETA-GLUCOSIDASE BG1-RELATED-RELATED"/>
    <property type="match status" value="1"/>
</dbReference>
<dbReference type="InterPro" id="IPR000490">
    <property type="entry name" value="Glyco_hydro_17"/>
</dbReference>
<evidence type="ECO:0000256" key="3">
    <source>
        <dbReference type="ARBA" id="ARBA00012780"/>
    </source>
</evidence>
<sequence length="498" mass="54754">MHLMLKEKNQNHSKRSPSVISQFIMHVLLNCIIFLGYYCWLLESAATMLTLSSLLSLFLLFTPQVTGGAGIGVNYGKMATDLPSPFQVAQFLSQNTIFDRVKILHSDPPTIEAFANTGLAIDITISNDLIPNLINISFAKHWIRTNIIPYASSTNISRILVGNEAISTANKTLVLGLVPAMQNLHTALVSVSLHHRIKVSTAHSLGILAASIPPSAGKFKDGYDTAVIKPMLSFLKATNSPFMVNAYPFFGFTIDTLDYALFRLNNGVFDNETGLVYTNMLDAQLDAVHSAMKRLGFTDINIVIAQTGWPSVGGESEVGVSMDFARDYNKNLIRHVISGIGTPLMSNRTFETYIFELFNEDLKPGPSSERNFGLFHADLTPVYDFGILKPEASQPVKSAVADPADPIPANVKQWCIPKPNTDKMMLQENIDFACSEVNCHPIQPGGNCFDPDTLHAHAAYAMNEYFQFYGKNSFDCYFGGTGIVSTVDPSYGSCKFRS</sequence>
<gene>
    <name evidence="12" type="ORF">LUZ63_011156</name>
</gene>
<keyword evidence="4" id="KW-0732">Signal</keyword>
<accession>A0A9Q0CIJ2</accession>
<dbReference type="InterPro" id="IPR017853">
    <property type="entry name" value="GH"/>
</dbReference>
<evidence type="ECO:0000256" key="9">
    <source>
        <dbReference type="RuleBase" id="RU004335"/>
    </source>
</evidence>
<dbReference type="SMART" id="SM00768">
    <property type="entry name" value="X8"/>
    <property type="match status" value="1"/>
</dbReference>
<keyword evidence="10" id="KW-0472">Membrane</keyword>
<evidence type="ECO:0000256" key="7">
    <source>
        <dbReference type="ARBA" id="ARBA00023157"/>
    </source>
</evidence>
<protein>
    <recommendedName>
        <fullName evidence="3">glucan endo-1,3-beta-D-glucosidase</fullName>
        <ecNumber evidence="3">3.2.1.39</ecNumber>
    </recommendedName>
</protein>
<reference evidence="12" key="1">
    <citation type="journal article" date="2022" name="Cell">
        <title>Repeat-based holocentromeres influence genome architecture and karyotype evolution.</title>
        <authorList>
            <person name="Hofstatter P.G."/>
            <person name="Thangavel G."/>
            <person name="Lux T."/>
            <person name="Neumann P."/>
            <person name="Vondrak T."/>
            <person name="Novak P."/>
            <person name="Zhang M."/>
            <person name="Costa L."/>
            <person name="Castellani M."/>
            <person name="Scott A."/>
            <person name="Toegelov H."/>
            <person name="Fuchs J."/>
            <person name="Mata-Sucre Y."/>
            <person name="Dias Y."/>
            <person name="Vanzela A.L.L."/>
            <person name="Huettel B."/>
            <person name="Almeida C.C.S."/>
            <person name="Simkova H."/>
            <person name="Souza G."/>
            <person name="Pedrosa-Harand A."/>
            <person name="Macas J."/>
            <person name="Mayer K.F.X."/>
            <person name="Houben A."/>
            <person name="Marques A."/>
        </authorList>
    </citation>
    <scope>NUCLEOTIDE SEQUENCE</scope>
    <source>
        <strain evidence="12">RhyBre1mFocal</strain>
    </source>
</reference>
<dbReference type="InterPro" id="IPR044965">
    <property type="entry name" value="Glyco_hydro_17_plant"/>
</dbReference>
<dbReference type="Gene3D" id="1.20.58.1040">
    <property type="match status" value="1"/>
</dbReference>
<dbReference type="FunFam" id="1.20.58.1040:FF:000003">
    <property type="entry name" value="glucan endo-1,3-beta-glucosidase 7"/>
    <property type="match status" value="1"/>
</dbReference>
<evidence type="ECO:0000259" key="11">
    <source>
        <dbReference type="SMART" id="SM00768"/>
    </source>
</evidence>
<dbReference type="GO" id="GO:0042973">
    <property type="term" value="F:glucan endo-1,3-beta-D-glucosidase activity"/>
    <property type="evidence" value="ECO:0007669"/>
    <property type="project" value="UniProtKB-EC"/>
</dbReference>
<name>A0A9Q0CIJ2_9POAL</name>
<dbReference type="GO" id="GO:0005975">
    <property type="term" value="P:carbohydrate metabolic process"/>
    <property type="evidence" value="ECO:0007669"/>
    <property type="project" value="InterPro"/>
</dbReference>
<dbReference type="Proteomes" id="UP001151287">
    <property type="component" value="Unassembled WGS sequence"/>
</dbReference>
<evidence type="ECO:0000256" key="2">
    <source>
        <dbReference type="ARBA" id="ARBA00008773"/>
    </source>
</evidence>
<dbReference type="Pfam" id="PF00332">
    <property type="entry name" value="Glyco_hydro_17"/>
    <property type="match status" value="1"/>
</dbReference>
<comment type="caution">
    <text evidence="12">The sequence shown here is derived from an EMBL/GenBank/DDBJ whole genome shotgun (WGS) entry which is preliminary data.</text>
</comment>
<keyword evidence="13" id="KW-1185">Reference proteome</keyword>